<dbReference type="EMBL" id="BTRK01000006">
    <property type="protein sequence ID" value="GMR60468.1"/>
    <property type="molecule type" value="Genomic_DNA"/>
</dbReference>
<comment type="caution">
    <text evidence="2">The sequence shown here is derived from an EMBL/GenBank/DDBJ whole genome shotgun (WGS) entry which is preliminary data.</text>
</comment>
<keyword evidence="3" id="KW-1185">Reference proteome</keyword>
<proteinExistence type="predicted"/>
<gene>
    <name evidence="2" type="ORF">PMAYCL1PPCAC_30663</name>
</gene>
<evidence type="ECO:0000256" key="1">
    <source>
        <dbReference type="SAM" id="MobiDB-lite"/>
    </source>
</evidence>
<protein>
    <submittedName>
        <fullName evidence="2">Uncharacterized protein</fullName>
    </submittedName>
</protein>
<evidence type="ECO:0000313" key="3">
    <source>
        <dbReference type="Proteomes" id="UP001328107"/>
    </source>
</evidence>
<dbReference type="AlphaFoldDB" id="A0AAN5DBF0"/>
<accession>A0AAN5DBF0</accession>
<feature type="region of interest" description="Disordered" evidence="1">
    <location>
        <begin position="206"/>
        <end position="230"/>
    </location>
</feature>
<feature type="non-terminal residue" evidence="2">
    <location>
        <position position="1"/>
    </location>
</feature>
<name>A0AAN5DBF0_9BILA</name>
<evidence type="ECO:0000313" key="2">
    <source>
        <dbReference type="EMBL" id="GMR60468.1"/>
    </source>
</evidence>
<dbReference type="Proteomes" id="UP001328107">
    <property type="component" value="Unassembled WGS sequence"/>
</dbReference>
<reference evidence="3" key="1">
    <citation type="submission" date="2022-10" db="EMBL/GenBank/DDBJ databases">
        <title>Genome assembly of Pristionchus species.</title>
        <authorList>
            <person name="Yoshida K."/>
            <person name="Sommer R.J."/>
        </authorList>
    </citation>
    <scope>NUCLEOTIDE SEQUENCE [LARGE SCALE GENOMIC DNA]</scope>
    <source>
        <strain evidence="3">RS5460</strain>
    </source>
</reference>
<sequence>RNEQLWGTRMIRHLVTYAPERSFKCKNRITSYLLGSITGPYSTVRKAAGRGFRDMASHPKWAPAIVRAKHELTSALEDSSGDKATVEWALTLIRNICCTFNVDNTIASSSAIREAAVNKLELNLDNQVEMKIDESGSRENGTSSGMATMRRDDAPDMVKMHESPSGLITSKRAEPLKQQYFETIPLGAASSSSNQVVAADATGCRFASSDNMDIGDECTRTASPIPTDPE</sequence>
<organism evidence="2 3">
    <name type="scientific">Pristionchus mayeri</name>
    <dbReference type="NCBI Taxonomy" id="1317129"/>
    <lineage>
        <taxon>Eukaryota</taxon>
        <taxon>Metazoa</taxon>
        <taxon>Ecdysozoa</taxon>
        <taxon>Nematoda</taxon>
        <taxon>Chromadorea</taxon>
        <taxon>Rhabditida</taxon>
        <taxon>Rhabditina</taxon>
        <taxon>Diplogasteromorpha</taxon>
        <taxon>Diplogasteroidea</taxon>
        <taxon>Neodiplogasteridae</taxon>
        <taxon>Pristionchus</taxon>
    </lineage>
</organism>